<reference evidence="3 4" key="1">
    <citation type="journal article" date="2014" name="PLoS Genet.">
        <title>Analysis of the Phlebiopsis gigantea genome, transcriptome and secretome provides insight into its pioneer colonization strategies of wood.</title>
        <authorList>
            <person name="Hori C."/>
            <person name="Ishida T."/>
            <person name="Igarashi K."/>
            <person name="Samejima M."/>
            <person name="Suzuki H."/>
            <person name="Master E."/>
            <person name="Ferreira P."/>
            <person name="Ruiz-Duenas F.J."/>
            <person name="Held B."/>
            <person name="Canessa P."/>
            <person name="Larrondo L.F."/>
            <person name="Schmoll M."/>
            <person name="Druzhinina I.S."/>
            <person name="Kubicek C.P."/>
            <person name="Gaskell J.A."/>
            <person name="Kersten P."/>
            <person name="St John F."/>
            <person name="Glasner J."/>
            <person name="Sabat G."/>
            <person name="Splinter BonDurant S."/>
            <person name="Syed K."/>
            <person name="Yadav J."/>
            <person name="Mgbeahuruike A.C."/>
            <person name="Kovalchuk A."/>
            <person name="Asiegbu F.O."/>
            <person name="Lackner G."/>
            <person name="Hoffmeister D."/>
            <person name="Rencoret J."/>
            <person name="Gutierrez A."/>
            <person name="Sun H."/>
            <person name="Lindquist E."/>
            <person name="Barry K."/>
            <person name="Riley R."/>
            <person name="Grigoriev I.V."/>
            <person name="Henrissat B."/>
            <person name="Kues U."/>
            <person name="Berka R.M."/>
            <person name="Martinez A.T."/>
            <person name="Covert S.F."/>
            <person name="Blanchette R.A."/>
            <person name="Cullen D."/>
        </authorList>
    </citation>
    <scope>NUCLEOTIDE SEQUENCE [LARGE SCALE GENOMIC DNA]</scope>
    <source>
        <strain evidence="3 4">11061_1 CR5-6</strain>
    </source>
</reference>
<evidence type="ECO:0000256" key="2">
    <source>
        <dbReference type="SAM" id="Phobius"/>
    </source>
</evidence>
<dbReference type="EMBL" id="KN840487">
    <property type="protein sequence ID" value="KIP07993.1"/>
    <property type="molecule type" value="Genomic_DNA"/>
</dbReference>
<dbReference type="HOGENOM" id="CLU_139898_0_0_1"/>
<feature type="transmembrane region" description="Helical" evidence="2">
    <location>
        <begin position="43"/>
        <end position="68"/>
    </location>
</feature>
<name>A0A0C3PMT9_PHLG1</name>
<dbReference type="AlphaFoldDB" id="A0A0C3PMT9"/>
<accession>A0A0C3PMT9</accession>
<dbReference type="Proteomes" id="UP000053257">
    <property type="component" value="Unassembled WGS sequence"/>
</dbReference>
<protein>
    <recommendedName>
        <fullName evidence="5">Transmembrane protein</fullName>
    </recommendedName>
</protein>
<organism evidence="3 4">
    <name type="scientific">Phlebiopsis gigantea (strain 11061_1 CR5-6)</name>
    <name type="common">White-rot fungus</name>
    <name type="synonym">Peniophora gigantea</name>
    <dbReference type="NCBI Taxonomy" id="745531"/>
    <lineage>
        <taxon>Eukaryota</taxon>
        <taxon>Fungi</taxon>
        <taxon>Dikarya</taxon>
        <taxon>Basidiomycota</taxon>
        <taxon>Agaricomycotina</taxon>
        <taxon>Agaricomycetes</taxon>
        <taxon>Polyporales</taxon>
        <taxon>Phanerochaetaceae</taxon>
        <taxon>Phlebiopsis</taxon>
    </lineage>
</organism>
<evidence type="ECO:0000313" key="4">
    <source>
        <dbReference type="Proteomes" id="UP000053257"/>
    </source>
</evidence>
<evidence type="ECO:0000256" key="1">
    <source>
        <dbReference type="SAM" id="MobiDB-lite"/>
    </source>
</evidence>
<feature type="region of interest" description="Disordered" evidence="1">
    <location>
        <begin position="83"/>
        <end position="109"/>
    </location>
</feature>
<evidence type="ECO:0008006" key="5">
    <source>
        <dbReference type="Google" id="ProtNLM"/>
    </source>
</evidence>
<proteinExistence type="predicted"/>
<keyword evidence="4" id="KW-1185">Reference proteome</keyword>
<feature type="compositionally biased region" description="Polar residues" evidence="1">
    <location>
        <begin position="84"/>
        <end position="108"/>
    </location>
</feature>
<sequence length="160" mass="17997">MHKRLHVRIDRVHASFPTPHEQCSTTPYRLTASKMSDARVNPVGIVFAAILITAFTIGVSATTYYAWIQPALARYRLRKRLRDQQSTTGRGNVSSPDKNNYRLNTPNFGSPAKDLEKGGGIFIKETVVIDDVLPPPKPTFAFAKTDRFSTSTRDGVWWFV</sequence>
<keyword evidence="2" id="KW-0472">Membrane</keyword>
<gene>
    <name evidence="3" type="ORF">PHLGIDRAFT_402279</name>
</gene>
<evidence type="ECO:0000313" key="3">
    <source>
        <dbReference type="EMBL" id="KIP07993.1"/>
    </source>
</evidence>
<keyword evidence="2" id="KW-0812">Transmembrane</keyword>
<keyword evidence="2" id="KW-1133">Transmembrane helix</keyword>
<dbReference type="OrthoDB" id="2800714at2759"/>